<comment type="caution">
    <text evidence="6">The sequence shown here is derived from an EMBL/GenBank/DDBJ whole genome shotgun (WGS) entry which is preliminary data.</text>
</comment>
<dbReference type="CDD" id="cd16468">
    <property type="entry name" value="RING-H2_RNF11"/>
    <property type="match status" value="1"/>
</dbReference>
<dbReference type="InterPro" id="IPR001841">
    <property type="entry name" value="Znf_RING"/>
</dbReference>
<dbReference type="GO" id="GO:0006511">
    <property type="term" value="P:ubiquitin-dependent protein catabolic process"/>
    <property type="evidence" value="ECO:0007669"/>
    <property type="project" value="TreeGrafter"/>
</dbReference>
<dbReference type="Proteomes" id="UP001165289">
    <property type="component" value="Unassembled WGS sequence"/>
</dbReference>
<keyword evidence="1" id="KW-0479">Metal-binding</keyword>
<dbReference type="SUPFAM" id="SSF57850">
    <property type="entry name" value="RING/U-box"/>
    <property type="match status" value="1"/>
</dbReference>
<evidence type="ECO:0000259" key="5">
    <source>
        <dbReference type="PROSITE" id="PS50089"/>
    </source>
</evidence>
<accession>A0AAV7K6S0</accession>
<dbReference type="PANTHER" id="PTHR46359">
    <property type="entry name" value="GEO07743P1"/>
    <property type="match status" value="1"/>
</dbReference>
<evidence type="ECO:0000256" key="4">
    <source>
        <dbReference type="PROSITE-ProRule" id="PRU00175"/>
    </source>
</evidence>
<dbReference type="EMBL" id="JAKMXF010000133">
    <property type="protein sequence ID" value="KAI6656685.1"/>
    <property type="molecule type" value="Genomic_DNA"/>
</dbReference>
<dbReference type="GO" id="GO:0061630">
    <property type="term" value="F:ubiquitin protein ligase activity"/>
    <property type="evidence" value="ECO:0007669"/>
    <property type="project" value="TreeGrafter"/>
</dbReference>
<gene>
    <name evidence="6" type="ORF">LOD99_15991</name>
</gene>
<proteinExistence type="predicted"/>
<protein>
    <submittedName>
        <fullName evidence="6">RING finger protein 11-like</fullName>
    </submittedName>
</protein>
<feature type="domain" description="RING-type" evidence="5">
    <location>
        <begin position="80"/>
        <end position="120"/>
    </location>
</feature>
<organism evidence="6 7">
    <name type="scientific">Oopsacas minuta</name>
    <dbReference type="NCBI Taxonomy" id="111878"/>
    <lineage>
        <taxon>Eukaryota</taxon>
        <taxon>Metazoa</taxon>
        <taxon>Porifera</taxon>
        <taxon>Hexactinellida</taxon>
        <taxon>Hexasterophora</taxon>
        <taxon>Lyssacinosida</taxon>
        <taxon>Leucopsacidae</taxon>
        <taxon>Oopsacas</taxon>
    </lineage>
</organism>
<dbReference type="Gene3D" id="3.30.40.10">
    <property type="entry name" value="Zinc/RING finger domain, C3HC4 (zinc finger)"/>
    <property type="match status" value="1"/>
</dbReference>
<evidence type="ECO:0000256" key="3">
    <source>
        <dbReference type="ARBA" id="ARBA00022833"/>
    </source>
</evidence>
<dbReference type="PANTHER" id="PTHR46359:SF2">
    <property type="entry name" value="GEO07743P1"/>
    <property type="match status" value="1"/>
</dbReference>
<dbReference type="GO" id="GO:0008270">
    <property type="term" value="F:zinc ion binding"/>
    <property type="evidence" value="ECO:0007669"/>
    <property type="project" value="UniProtKB-KW"/>
</dbReference>
<dbReference type="InterPro" id="IPR042981">
    <property type="entry name" value="RNF11_RING-H2"/>
</dbReference>
<sequence>MGDIFSCCYATPENTPTRQLLGPGEQPPPYHDTFLTPAMMRHLTLSEEAQLRLAQRLALIQALPAGVYDGANTDYKRMECVICMTEFILGEPIRILPCMHFYHIPCIDPWLRRSFVCPSCLAPVDTALLSAISFQDNQVEDRNVEDISIHSRNDSLLLNTTPEVSALPF</sequence>
<dbReference type="SMART" id="SM00184">
    <property type="entry name" value="RING"/>
    <property type="match status" value="1"/>
</dbReference>
<dbReference type="InterPro" id="IPR013083">
    <property type="entry name" value="Znf_RING/FYVE/PHD"/>
</dbReference>
<evidence type="ECO:0000313" key="7">
    <source>
        <dbReference type="Proteomes" id="UP001165289"/>
    </source>
</evidence>
<evidence type="ECO:0000313" key="6">
    <source>
        <dbReference type="EMBL" id="KAI6656685.1"/>
    </source>
</evidence>
<keyword evidence="2 4" id="KW-0863">Zinc-finger</keyword>
<name>A0AAV7K6S0_9METZ</name>
<keyword evidence="3" id="KW-0862">Zinc</keyword>
<keyword evidence="7" id="KW-1185">Reference proteome</keyword>
<reference evidence="6 7" key="1">
    <citation type="journal article" date="2023" name="BMC Biol.">
        <title>The compact genome of the sponge Oopsacas minuta (Hexactinellida) is lacking key metazoan core genes.</title>
        <authorList>
            <person name="Santini S."/>
            <person name="Schenkelaars Q."/>
            <person name="Jourda C."/>
            <person name="Duchesne M."/>
            <person name="Belahbib H."/>
            <person name="Rocher C."/>
            <person name="Selva M."/>
            <person name="Riesgo A."/>
            <person name="Vervoort M."/>
            <person name="Leys S.P."/>
            <person name="Kodjabachian L."/>
            <person name="Le Bivic A."/>
            <person name="Borchiellini C."/>
            <person name="Claverie J.M."/>
            <person name="Renard E."/>
        </authorList>
    </citation>
    <scope>NUCLEOTIDE SEQUENCE [LARGE SCALE GENOMIC DNA]</scope>
    <source>
        <strain evidence="6">SPO-2</strain>
    </source>
</reference>
<dbReference type="PROSITE" id="PS50089">
    <property type="entry name" value="ZF_RING_2"/>
    <property type="match status" value="1"/>
</dbReference>
<dbReference type="Pfam" id="PF13639">
    <property type="entry name" value="zf-RING_2"/>
    <property type="match status" value="1"/>
</dbReference>
<dbReference type="GO" id="GO:0000151">
    <property type="term" value="C:ubiquitin ligase complex"/>
    <property type="evidence" value="ECO:0007669"/>
    <property type="project" value="TreeGrafter"/>
</dbReference>
<evidence type="ECO:0000256" key="2">
    <source>
        <dbReference type="ARBA" id="ARBA00022771"/>
    </source>
</evidence>
<dbReference type="AlphaFoldDB" id="A0AAV7K6S0"/>
<dbReference type="InterPro" id="IPR052804">
    <property type="entry name" value="UEC_component"/>
</dbReference>
<evidence type="ECO:0000256" key="1">
    <source>
        <dbReference type="ARBA" id="ARBA00022723"/>
    </source>
</evidence>